<keyword evidence="5" id="KW-0819">tRNA processing</keyword>
<evidence type="ECO:0000256" key="1">
    <source>
        <dbReference type="ARBA" id="ARBA00004496"/>
    </source>
</evidence>
<evidence type="ECO:0000256" key="6">
    <source>
        <dbReference type="ARBA" id="ARBA00022723"/>
    </source>
</evidence>
<gene>
    <name evidence="12" type="ORF">FRACYDRAFT_260636</name>
</gene>
<comment type="subcellular location">
    <subcellularLocation>
        <location evidence="1">Cytoplasm</location>
    </subcellularLocation>
</comment>
<keyword evidence="9" id="KW-0460">Magnesium</keyword>
<dbReference type="GO" id="GO:0005737">
    <property type="term" value="C:cytoplasm"/>
    <property type="evidence" value="ECO:0007669"/>
    <property type="project" value="UniProtKB-SubCell"/>
</dbReference>
<dbReference type="OrthoDB" id="507945at2759"/>
<dbReference type="PANTHER" id="PTHR33540">
    <property type="entry name" value="TRNA THREONYLCARBAMOYLADENOSINE BIOSYNTHESIS PROTEIN TSAE"/>
    <property type="match status" value="1"/>
</dbReference>
<feature type="compositionally biased region" description="Basic and acidic residues" evidence="11">
    <location>
        <begin position="116"/>
        <end position="128"/>
    </location>
</feature>
<dbReference type="GO" id="GO:0002949">
    <property type="term" value="P:tRNA threonylcarbamoyladenosine modification"/>
    <property type="evidence" value="ECO:0007669"/>
    <property type="project" value="InterPro"/>
</dbReference>
<evidence type="ECO:0000313" key="12">
    <source>
        <dbReference type="EMBL" id="OEU18970.1"/>
    </source>
</evidence>
<keyword evidence="6" id="KW-0479">Metal-binding</keyword>
<dbReference type="GO" id="GO:0046872">
    <property type="term" value="F:metal ion binding"/>
    <property type="evidence" value="ECO:0007669"/>
    <property type="project" value="UniProtKB-KW"/>
</dbReference>
<evidence type="ECO:0000256" key="7">
    <source>
        <dbReference type="ARBA" id="ARBA00022741"/>
    </source>
</evidence>
<dbReference type="Pfam" id="PF02367">
    <property type="entry name" value="TsaE"/>
    <property type="match status" value="2"/>
</dbReference>
<keyword evidence="13" id="KW-1185">Reference proteome</keyword>
<dbReference type="EMBL" id="KV784356">
    <property type="protein sequence ID" value="OEU18970.1"/>
    <property type="molecule type" value="Genomic_DNA"/>
</dbReference>
<feature type="region of interest" description="Disordered" evidence="11">
    <location>
        <begin position="116"/>
        <end position="135"/>
    </location>
</feature>
<dbReference type="KEGG" id="fcy:FRACYDRAFT_260636"/>
<evidence type="ECO:0000256" key="8">
    <source>
        <dbReference type="ARBA" id="ARBA00022840"/>
    </source>
</evidence>
<keyword evidence="8" id="KW-0067">ATP-binding</keyword>
<dbReference type="InterPro" id="IPR003442">
    <property type="entry name" value="T6A_TsaE"/>
</dbReference>
<dbReference type="Gene3D" id="3.40.50.300">
    <property type="entry name" value="P-loop containing nucleotide triphosphate hydrolases"/>
    <property type="match status" value="2"/>
</dbReference>
<dbReference type="AlphaFoldDB" id="A0A1E7FLB8"/>
<name>A0A1E7FLB8_9STRA</name>
<evidence type="ECO:0000313" key="13">
    <source>
        <dbReference type="Proteomes" id="UP000095751"/>
    </source>
</evidence>
<evidence type="ECO:0000256" key="4">
    <source>
        <dbReference type="ARBA" id="ARBA00022490"/>
    </source>
</evidence>
<evidence type="ECO:0000256" key="9">
    <source>
        <dbReference type="ARBA" id="ARBA00022842"/>
    </source>
</evidence>
<organism evidence="12 13">
    <name type="scientific">Fragilariopsis cylindrus CCMP1102</name>
    <dbReference type="NCBI Taxonomy" id="635003"/>
    <lineage>
        <taxon>Eukaryota</taxon>
        <taxon>Sar</taxon>
        <taxon>Stramenopiles</taxon>
        <taxon>Ochrophyta</taxon>
        <taxon>Bacillariophyta</taxon>
        <taxon>Bacillariophyceae</taxon>
        <taxon>Bacillariophycidae</taxon>
        <taxon>Bacillariales</taxon>
        <taxon>Bacillariaceae</taxon>
        <taxon>Fragilariopsis</taxon>
    </lineage>
</organism>
<feature type="region of interest" description="Disordered" evidence="11">
    <location>
        <begin position="154"/>
        <end position="183"/>
    </location>
</feature>
<dbReference type="Proteomes" id="UP000095751">
    <property type="component" value="Unassembled WGS sequence"/>
</dbReference>
<comment type="similarity">
    <text evidence="2">Belongs to the TsaE family.</text>
</comment>
<evidence type="ECO:0000256" key="11">
    <source>
        <dbReference type="SAM" id="MobiDB-lite"/>
    </source>
</evidence>
<keyword evidence="4" id="KW-0963">Cytoplasm</keyword>
<dbReference type="InterPro" id="IPR027417">
    <property type="entry name" value="P-loop_NTPase"/>
</dbReference>
<dbReference type="InParanoid" id="A0A1E7FLB8"/>
<feature type="compositionally biased region" description="Basic and acidic residues" evidence="11">
    <location>
        <begin position="167"/>
        <end position="183"/>
    </location>
</feature>
<dbReference type="PANTHER" id="PTHR33540:SF2">
    <property type="entry name" value="TRNA THREONYLCARBAMOYLADENOSINE BIOSYNTHESIS PROTEIN TSAE"/>
    <property type="match status" value="1"/>
</dbReference>
<evidence type="ECO:0000256" key="10">
    <source>
        <dbReference type="ARBA" id="ARBA00032441"/>
    </source>
</evidence>
<evidence type="ECO:0000256" key="3">
    <source>
        <dbReference type="ARBA" id="ARBA00019010"/>
    </source>
</evidence>
<accession>A0A1E7FLB8</accession>
<protein>
    <recommendedName>
        <fullName evidence="3">tRNA threonylcarbamoyladenosine biosynthesis protein TsaE</fullName>
    </recommendedName>
    <alternativeName>
        <fullName evidence="10">t(6)A37 threonylcarbamoyladenosine biosynthesis protein TsaE</fullName>
    </alternativeName>
</protein>
<evidence type="ECO:0000256" key="2">
    <source>
        <dbReference type="ARBA" id="ARBA00007599"/>
    </source>
</evidence>
<keyword evidence="7" id="KW-0547">Nucleotide-binding</keyword>
<dbReference type="GO" id="GO:0005524">
    <property type="term" value="F:ATP binding"/>
    <property type="evidence" value="ECO:0007669"/>
    <property type="project" value="UniProtKB-KW"/>
</dbReference>
<proteinExistence type="inferred from homology"/>
<sequence>MTNGYTEKQLSFRSSSSSFKNIPLSTIYSLSSLSSLRSSSSLASSSVETNSNCNLYSISLSIPTMEIMEEVGALIAILSQPTDVLFLDGDLGAGKTTFSRGFIKCKLGIKDEYNDADHVDGDKDKDDGVGGPRIQQQALRITSPTYLLSNTYVYKEDDNGDGDDDSGDNKQKVSEDEGPNRQITREIHHMDLYRLSGKSPLDFEPLGLERVFSDCISLIEWPSRLKSFPDLLPEEEQLLQIDLRIPDPISNERVMSLVSSPESQIVSK</sequence>
<reference evidence="12 13" key="1">
    <citation type="submission" date="2016-09" db="EMBL/GenBank/DDBJ databases">
        <title>Extensive genetic diversity and differential bi-allelic expression allows diatom success in the polar Southern Ocean.</title>
        <authorList>
            <consortium name="DOE Joint Genome Institute"/>
            <person name="Mock T."/>
            <person name="Otillar R.P."/>
            <person name="Strauss J."/>
            <person name="Dupont C."/>
            <person name="Frickenhaus S."/>
            <person name="Maumus F."/>
            <person name="Mcmullan M."/>
            <person name="Sanges R."/>
            <person name="Schmutz J."/>
            <person name="Toseland A."/>
            <person name="Valas R."/>
            <person name="Veluchamy A."/>
            <person name="Ward B.J."/>
            <person name="Allen A."/>
            <person name="Barry K."/>
            <person name="Falciatore A."/>
            <person name="Ferrante M."/>
            <person name="Fortunato A.E."/>
            <person name="Gloeckner G."/>
            <person name="Gruber A."/>
            <person name="Hipkin R."/>
            <person name="Janech M."/>
            <person name="Kroth P."/>
            <person name="Leese F."/>
            <person name="Lindquist E."/>
            <person name="Lyon B.R."/>
            <person name="Martin J."/>
            <person name="Mayer C."/>
            <person name="Parker M."/>
            <person name="Quesneville H."/>
            <person name="Raymond J."/>
            <person name="Uhlig C."/>
            <person name="Valentin K.U."/>
            <person name="Worden A.Z."/>
            <person name="Armbrust E.V."/>
            <person name="Bowler C."/>
            <person name="Green B."/>
            <person name="Moulton V."/>
            <person name="Van Oosterhout C."/>
            <person name="Grigoriev I."/>
        </authorList>
    </citation>
    <scope>NUCLEOTIDE SEQUENCE [LARGE SCALE GENOMIC DNA]</scope>
    <source>
        <strain evidence="12 13">CCMP1102</strain>
    </source>
</reference>
<evidence type="ECO:0000256" key="5">
    <source>
        <dbReference type="ARBA" id="ARBA00022694"/>
    </source>
</evidence>